<dbReference type="PANTHER" id="PTHR42714:SF2">
    <property type="entry name" value="TRNA MODIFICATION GTPASE GTPBP3, MITOCHONDRIAL"/>
    <property type="match status" value="1"/>
</dbReference>
<keyword evidence="1" id="KW-0547">Nucleotide-binding</keyword>
<dbReference type="AlphaFoldDB" id="K1UQJ1"/>
<dbReference type="EMBL" id="AJWZ01001448">
    <property type="protein sequence ID" value="EKC73756.1"/>
    <property type="molecule type" value="Genomic_DNA"/>
</dbReference>
<keyword evidence="2" id="KW-0342">GTP-binding</keyword>
<dbReference type="NCBIfam" id="TIGR00450">
    <property type="entry name" value="mnmE_trmE_thdF"/>
    <property type="match status" value="1"/>
</dbReference>
<dbReference type="InterPro" id="IPR025867">
    <property type="entry name" value="MnmE_helical"/>
</dbReference>
<evidence type="ECO:0000259" key="4">
    <source>
        <dbReference type="Pfam" id="PF12631"/>
    </source>
</evidence>
<dbReference type="InterPro" id="IPR018948">
    <property type="entry name" value="GTP-bd_TrmE_N"/>
</dbReference>
<gene>
    <name evidence="5" type="ORF">OBE_02225</name>
</gene>
<accession>K1UQJ1</accession>
<dbReference type="InterPro" id="IPR027417">
    <property type="entry name" value="P-loop_NTPase"/>
</dbReference>
<dbReference type="Gene3D" id="1.20.120.430">
    <property type="entry name" value="tRNA modification GTPase MnmE domain 2"/>
    <property type="match status" value="1"/>
</dbReference>
<dbReference type="InterPro" id="IPR005225">
    <property type="entry name" value="Small_GTP-bd"/>
</dbReference>
<dbReference type="GO" id="GO:0005525">
    <property type="term" value="F:GTP binding"/>
    <property type="evidence" value="ECO:0007669"/>
    <property type="project" value="UniProtKB-KW"/>
</dbReference>
<dbReference type="InterPro" id="IPR004520">
    <property type="entry name" value="GTPase_MnmE"/>
</dbReference>
<evidence type="ECO:0000259" key="3">
    <source>
        <dbReference type="Pfam" id="PF10396"/>
    </source>
</evidence>
<reference evidence="5" key="1">
    <citation type="journal article" date="2013" name="Environ. Microbiol.">
        <title>Microbiota from the distal guts of lean and obese adolescents exhibit partial functional redundancy besides clear differences in community structure.</title>
        <authorList>
            <person name="Ferrer M."/>
            <person name="Ruiz A."/>
            <person name="Lanza F."/>
            <person name="Haange S.B."/>
            <person name="Oberbach A."/>
            <person name="Till H."/>
            <person name="Bargiela R."/>
            <person name="Campoy C."/>
            <person name="Segura M.T."/>
            <person name="Richter M."/>
            <person name="von Bergen M."/>
            <person name="Seifert J."/>
            <person name="Suarez A."/>
        </authorList>
    </citation>
    <scope>NUCLEOTIDE SEQUENCE</scope>
</reference>
<feature type="non-terminal residue" evidence="5">
    <location>
        <position position="1"/>
    </location>
</feature>
<name>K1UQJ1_9ZZZZ</name>
<sequence length="219" mass="24396">RENDEIIDEVLVSYFVAPKSYTKENMCEINSHGGIVVENQILEECLKNGAVLAEPGEFTKRAFMNGRIDLSQAEAVIDIINSKTEKEMMVAQRHLEGSLSKKIKDIQGEILNLMADIEASIDYPEYDIEETTNKKINDTLNSVEEKLLKLKNSFENGKILKEGIKTAIIGKPNVGKSSLLNLILGENRAIVSDIEGTTRDTIEEYINIKGIPIKNCGHS</sequence>
<dbReference type="GO" id="GO:0002098">
    <property type="term" value="P:tRNA wobble uridine modification"/>
    <property type="evidence" value="ECO:0007669"/>
    <property type="project" value="TreeGrafter"/>
</dbReference>
<proteinExistence type="predicted"/>
<protein>
    <submittedName>
        <fullName evidence="5">tRNA modification GTPase TrmE</fullName>
    </submittedName>
</protein>
<dbReference type="CDD" id="cd14858">
    <property type="entry name" value="TrmE_N"/>
    <property type="match status" value="1"/>
</dbReference>
<evidence type="ECO:0000313" key="5">
    <source>
        <dbReference type="EMBL" id="EKC73756.1"/>
    </source>
</evidence>
<dbReference type="Pfam" id="PF10396">
    <property type="entry name" value="TrmE_N"/>
    <property type="match status" value="1"/>
</dbReference>
<organism evidence="5">
    <name type="scientific">human gut metagenome</name>
    <dbReference type="NCBI Taxonomy" id="408170"/>
    <lineage>
        <taxon>unclassified sequences</taxon>
        <taxon>metagenomes</taxon>
        <taxon>organismal metagenomes</taxon>
    </lineage>
</organism>
<dbReference type="SUPFAM" id="SSF52540">
    <property type="entry name" value="P-loop containing nucleoside triphosphate hydrolases"/>
    <property type="match status" value="1"/>
</dbReference>
<evidence type="ECO:0000256" key="2">
    <source>
        <dbReference type="ARBA" id="ARBA00023134"/>
    </source>
</evidence>
<dbReference type="InterPro" id="IPR027368">
    <property type="entry name" value="MnmE_dom2"/>
</dbReference>
<feature type="domain" description="MnmE helical" evidence="4">
    <location>
        <begin position="70"/>
        <end position="196"/>
    </location>
</feature>
<dbReference type="GO" id="GO:0003924">
    <property type="term" value="F:GTPase activity"/>
    <property type="evidence" value="ECO:0007669"/>
    <property type="project" value="InterPro"/>
</dbReference>
<dbReference type="GO" id="GO:0005829">
    <property type="term" value="C:cytosol"/>
    <property type="evidence" value="ECO:0007669"/>
    <property type="project" value="TreeGrafter"/>
</dbReference>
<dbReference type="PANTHER" id="PTHR42714">
    <property type="entry name" value="TRNA MODIFICATION GTPASE GTPBP3"/>
    <property type="match status" value="1"/>
</dbReference>
<evidence type="ECO:0000256" key="1">
    <source>
        <dbReference type="ARBA" id="ARBA00022741"/>
    </source>
</evidence>
<dbReference type="Gene3D" id="3.40.50.300">
    <property type="entry name" value="P-loop containing nucleotide triphosphate hydrolases"/>
    <property type="match status" value="1"/>
</dbReference>
<feature type="domain" description="GTP-binding protein TrmE N-terminal" evidence="3">
    <location>
        <begin position="3"/>
        <end position="67"/>
    </location>
</feature>
<comment type="caution">
    <text evidence="5">The sequence shown here is derived from an EMBL/GenBank/DDBJ whole genome shotgun (WGS) entry which is preliminary data.</text>
</comment>
<dbReference type="GO" id="GO:0030488">
    <property type="term" value="P:tRNA methylation"/>
    <property type="evidence" value="ECO:0007669"/>
    <property type="project" value="TreeGrafter"/>
</dbReference>
<dbReference type="NCBIfam" id="TIGR00231">
    <property type="entry name" value="small_GTP"/>
    <property type="match status" value="1"/>
</dbReference>
<feature type="non-terminal residue" evidence="5">
    <location>
        <position position="219"/>
    </location>
</feature>
<dbReference type="Pfam" id="PF12631">
    <property type="entry name" value="MnmE_helical"/>
    <property type="match status" value="1"/>
</dbReference>
<dbReference type="InterPro" id="IPR027266">
    <property type="entry name" value="TrmE/GcvT-like"/>
</dbReference>
<dbReference type="Gene3D" id="3.30.1360.120">
    <property type="entry name" value="Probable tRNA modification gtpase trme, domain 1"/>
    <property type="match status" value="1"/>
</dbReference>